<dbReference type="AlphaFoldDB" id="A0A815CF20"/>
<dbReference type="PANTHER" id="PTHR12121">
    <property type="entry name" value="CARBON CATABOLITE REPRESSOR PROTEIN 4"/>
    <property type="match status" value="1"/>
</dbReference>
<proteinExistence type="predicted"/>
<dbReference type="Proteomes" id="UP000681967">
    <property type="component" value="Unassembled WGS sequence"/>
</dbReference>
<evidence type="ECO:0000313" key="3">
    <source>
        <dbReference type="EMBL" id="CAF1434873.1"/>
    </source>
</evidence>
<dbReference type="InterPro" id="IPR036691">
    <property type="entry name" value="Endo/exonu/phosph_ase_sf"/>
</dbReference>
<dbReference type="InterPro" id="IPR050410">
    <property type="entry name" value="CCR4/nocturin_mRNA_transcr"/>
</dbReference>
<evidence type="ECO:0000313" key="5">
    <source>
        <dbReference type="Proteomes" id="UP000663855"/>
    </source>
</evidence>
<organism evidence="2 5">
    <name type="scientific">Rotaria magnacalcarata</name>
    <dbReference type="NCBI Taxonomy" id="392030"/>
    <lineage>
        <taxon>Eukaryota</taxon>
        <taxon>Metazoa</taxon>
        <taxon>Spiralia</taxon>
        <taxon>Gnathifera</taxon>
        <taxon>Rotifera</taxon>
        <taxon>Eurotatoria</taxon>
        <taxon>Bdelloidea</taxon>
        <taxon>Philodinida</taxon>
        <taxon>Philodinidae</taxon>
        <taxon>Rotaria</taxon>
    </lineage>
</organism>
<dbReference type="PANTHER" id="PTHR12121:SF37">
    <property type="entry name" value="2',5'-PHOSPHODIESTERASE 12"/>
    <property type="match status" value="1"/>
</dbReference>
<dbReference type="InterPro" id="IPR005135">
    <property type="entry name" value="Endo/exonuclease/phosphatase"/>
</dbReference>
<evidence type="ECO:0000259" key="1">
    <source>
        <dbReference type="Pfam" id="PF03372"/>
    </source>
</evidence>
<dbReference type="EMBL" id="CAJOBH010000767">
    <property type="protein sequence ID" value="CAF3816159.1"/>
    <property type="molecule type" value="Genomic_DNA"/>
</dbReference>
<dbReference type="Gene3D" id="3.60.10.10">
    <property type="entry name" value="Endonuclease/exonuclease/phosphatase"/>
    <property type="match status" value="1"/>
</dbReference>
<dbReference type="GO" id="GO:0005739">
    <property type="term" value="C:mitochondrion"/>
    <property type="evidence" value="ECO:0007669"/>
    <property type="project" value="TreeGrafter"/>
</dbReference>
<evidence type="ECO:0000313" key="2">
    <source>
        <dbReference type="EMBL" id="CAF1284305.1"/>
    </source>
</evidence>
<dbReference type="SUPFAM" id="SSF56219">
    <property type="entry name" value="DNase I-like"/>
    <property type="match status" value="1"/>
</dbReference>
<dbReference type="EMBL" id="CAJNOV010007406">
    <property type="protein sequence ID" value="CAF1284305.1"/>
    <property type="molecule type" value="Genomic_DNA"/>
</dbReference>
<dbReference type="GO" id="GO:0000288">
    <property type="term" value="P:nuclear-transcribed mRNA catabolic process, deadenylation-dependent decay"/>
    <property type="evidence" value="ECO:0007669"/>
    <property type="project" value="TreeGrafter"/>
</dbReference>
<dbReference type="Proteomes" id="UP000663855">
    <property type="component" value="Unassembled WGS sequence"/>
</dbReference>
<dbReference type="EMBL" id="CAJNOW010004945">
    <property type="protein sequence ID" value="CAF1434873.1"/>
    <property type="molecule type" value="Genomic_DNA"/>
</dbReference>
<dbReference type="Proteomes" id="UP000663834">
    <property type="component" value="Unassembled WGS sequence"/>
</dbReference>
<gene>
    <name evidence="4" type="ORF">BYL167_LOCUS3824</name>
    <name evidence="2" type="ORF">CJN711_LOCUS16144</name>
    <name evidence="3" type="ORF">KQP761_LOCUS11226</name>
</gene>
<protein>
    <recommendedName>
        <fullName evidence="1">Endonuclease/exonuclease/phosphatase domain-containing protein</fullName>
    </recommendedName>
</protein>
<dbReference type="OrthoDB" id="412787at2759"/>
<evidence type="ECO:0000313" key="4">
    <source>
        <dbReference type="EMBL" id="CAF3816159.1"/>
    </source>
</evidence>
<sequence length="576" mass="67361">MTSNNRTCFVFDKENSTKILIQIVYEIPSTNISRQFNLLRSMDEPVSKTIHRLIANIENAMIKENKSKKRHQKELMGVTSNTEKQLIVVELFDINNDQPIDGNQTNQQAWRNCQRLSINEQFYNVEYNAPVVIRFRFPEQILTNTITTAFVEIDYGEYESSLFDWYVTDDIKTINDHTQWTHIHHGLFCTFHDEHVNKFVRLVCVPRNNSLREGIQAESISKICIIPCPLDLPMNTRHKLTKDYLPIDSNNLRLVSYNILANGYASTDHAAEKLYPFCSDDYLQHDYRKALILKEILGYHADIISLQECDTSFYERELSLVLKQYGYLGDMKIKSHSVREGSAIFYRTERFTAIGSHDIRIGEYFRDAKHLEFIRRRCSLVPEINTHLLERSTVLQILALERREESNEVLLICNTHLYFRPYADAIRCFQTMIALERIKEIKQLYEQQKNNVSIIWSGDFNASLTSLAFHLLCTGFLPTDKNHGQYNEDYAKITKKIDYKTQIELSTYSNYAYTTYALHFHDVIDHIFYESNKFKFQRSIPMPTHEQVTEFTALPSCKIPSDHLAVVIELEILKSS</sequence>
<feature type="domain" description="Endonuclease/exonuclease/phosphatase" evidence="1">
    <location>
        <begin position="256"/>
        <end position="563"/>
    </location>
</feature>
<dbReference type="Pfam" id="PF03372">
    <property type="entry name" value="Exo_endo_phos"/>
    <property type="match status" value="1"/>
</dbReference>
<reference evidence="2" key="1">
    <citation type="submission" date="2021-02" db="EMBL/GenBank/DDBJ databases">
        <authorList>
            <person name="Nowell W R."/>
        </authorList>
    </citation>
    <scope>NUCLEOTIDE SEQUENCE</scope>
</reference>
<comment type="caution">
    <text evidence="2">The sequence shown here is derived from an EMBL/GenBank/DDBJ whole genome shotgun (WGS) entry which is preliminary data.</text>
</comment>
<dbReference type="GO" id="GO:0000175">
    <property type="term" value="F:3'-5'-RNA exonuclease activity"/>
    <property type="evidence" value="ECO:0007669"/>
    <property type="project" value="TreeGrafter"/>
</dbReference>
<name>A0A815CF20_9BILA</name>
<accession>A0A815CF20</accession>